<proteinExistence type="predicted"/>
<dbReference type="STRING" id="1619007.UX70_C0001G0028"/>
<name>A0A0G4AQ54_9BACT</name>
<dbReference type="KEGG" id="pwo:UX70_C0001G0028"/>
<protein>
    <submittedName>
        <fullName evidence="1">Uncharacterized protein</fullName>
    </submittedName>
</protein>
<evidence type="ECO:0000313" key="2">
    <source>
        <dbReference type="Proteomes" id="UP000035656"/>
    </source>
</evidence>
<reference evidence="1 2" key="1">
    <citation type="journal article" date="2015" name="Nature">
        <title>rRNA introns, odd ribosomes, and small enigmatic genomes across a large radiation of phyla.</title>
        <authorList>
            <person name="Brown C.T."/>
            <person name="Hug L.A."/>
            <person name="Thomas B.C."/>
            <person name="Sharon I."/>
            <person name="Castelle C.J."/>
            <person name="Singh A."/>
            <person name="Wilkins M.J."/>
            <person name="Williams K.H."/>
            <person name="Banfield J.F."/>
        </authorList>
    </citation>
    <scope>NUCLEOTIDE SEQUENCE [LARGE SCALE GENOMIC DNA]</scope>
</reference>
<sequence length="131" mass="16127">MTKISFEEKPTPEQIKLYEDGMKHFLQYQKAEIKVVLNELPIIIKTYWNQEHTNTDYHWIEHFLVKTSEIEFEIDNPYREGIDNETLSKEHIWSDAYYIQDQIYKKLKKDPRLERGNSDLYWKLWDLREDQ</sequence>
<accession>A0A0G4AQ54</accession>
<dbReference type="Proteomes" id="UP000035656">
    <property type="component" value="Chromosome"/>
</dbReference>
<gene>
    <name evidence="1" type="ORF">UX70_C0001G0028</name>
</gene>
<evidence type="ECO:0000313" key="1">
    <source>
        <dbReference type="EMBL" id="AKM77766.1"/>
    </source>
</evidence>
<organism evidence="1 2">
    <name type="scientific">Candidatus Wolfebacteria bacterium GW2011_GWB1_47_1</name>
    <dbReference type="NCBI Taxonomy" id="1619007"/>
    <lineage>
        <taxon>Bacteria</taxon>
        <taxon>Candidatus Wolfeibacteriota</taxon>
    </lineage>
</organism>
<dbReference type="EMBL" id="CP011209">
    <property type="protein sequence ID" value="AKM77766.1"/>
    <property type="molecule type" value="Genomic_DNA"/>
</dbReference>
<dbReference type="AlphaFoldDB" id="A0A0G4AQ54"/>